<dbReference type="HOGENOM" id="CLU_3154145_0_0_9"/>
<proteinExistence type="predicted"/>
<name>F9VBK0_LACGL</name>
<evidence type="ECO:0000313" key="2">
    <source>
        <dbReference type="Proteomes" id="UP000008520"/>
    </source>
</evidence>
<evidence type="ECO:0000313" key="1">
    <source>
        <dbReference type="EMBL" id="BAK59701.1"/>
    </source>
</evidence>
<dbReference type="Proteomes" id="UP000008520">
    <property type="component" value="Chromosome"/>
</dbReference>
<dbReference type="AlphaFoldDB" id="F9VBK0"/>
<keyword evidence="2" id="KW-1185">Reference proteome</keyword>
<reference evidence="1 2" key="1">
    <citation type="journal article" date="2011" name="PLoS ONE">
        <title>Complete genome sequence and comparative analysis of the fish pathogen Lactococcus garvieae.</title>
        <authorList>
            <person name="Morita H."/>
            <person name="Toh H."/>
            <person name="Oshima K."/>
            <person name="Yoshizaki M."/>
            <person name="Kawanishi M."/>
            <person name="Nakaya K."/>
            <person name="Suzuki T."/>
            <person name="Miyauchi E."/>
            <person name="Ishii Y."/>
            <person name="Tanabe S."/>
            <person name="Murakami M."/>
            <person name="Hattori M."/>
        </authorList>
    </citation>
    <scope>NUCLEOTIDE SEQUENCE [LARGE SCALE GENOMIC DNA]</scope>
    <source>
        <strain evidence="1 2">Lg2</strain>
    </source>
</reference>
<accession>F9VBK0</accession>
<dbReference type="STRING" id="420890.LCGL_0241"/>
<protein>
    <submittedName>
        <fullName evidence="1">Uncharacterized protein</fullName>
    </submittedName>
</protein>
<organism evidence="1 2">
    <name type="scientific">Lactococcus garvieae (strain Lg2)</name>
    <name type="common">Enterococcus seriolicida</name>
    <dbReference type="NCBI Taxonomy" id="420890"/>
    <lineage>
        <taxon>Bacteria</taxon>
        <taxon>Bacillati</taxon>
        <taxon>Bacillota</taxon>
        <taxon>Bacilli</taxon>
        <taxon>Lactobacillales</taxon>
        <taxon>Streptococcaceae</taxon>
        <taxon>Lactococcus</taxon>
    </lineage>
</organism>
<sequence length="48" mass="5684">MLEFLDGEKSAQRVGEYFNSKVTNVRADLKGEVKQWNFHLQIQLMEVR</sequence>
<dbReference type="EMBL" id="AP009333">
    <property type="protein sequence ID" value="BAK59701.1"/>
    <property type="molecule type" value="Genomic_DNA"/>
</dbReference>
<dbReference type="KEGG" id="lgv:LCGL_0241"/>
<gene>
    <name evidence="1" type="ordered locus">LCGL_0241</name>
</gene>
<dbReference type="PATRIC" id="fig|420890.5.peg.238"/>